<evidence type="ECO:0000313" key="1">
    <source>
        <dbReference type="EMBL" id="JAE38576.1"/>
    </source>
</evidence>
<dbReference type="AlphaFoldDB" id="A0A0A9HUL5"/>
<protein>
    <submittedName>
        <fullName evidence="1">Uncharacterized protein</fullName>
    </submittedName>
</protein>
<organism evidence="1">
    <name type="scientific">Arundo donax</name>
    <name type="common">Giant reed</name>
    <name type="synonym">Donax arundinaceus</name>
    <dbReference type="NCBI Taxonomy" id="35708"/>
    <lineage>
        <taxon>Eukaryota</taxon>
        <taxon>Viridiplantae</taxon>
        <taxon>Streptophyta</taxon>
        <taxon>Embryophyta</taxon>
        <taxon>Tracheophyta</taxon>
        <taxon>Spermatophyta</taxon>
        <taxon>Magnoliopsida</taxon>
        <taxon>Liliopsida</taxon>
        <taxon>Poales</taxon>
        <taxon>Poaceae</taxon>
        <taxon>PACMAD clade</taxon>
        <taxon>Arundinoideae</taxon>
        <taxon>Arundineae</taxon>
        <taxon>Arundo</taxon>
    </lineage>
</organism>
<reference evidence="1" key="1">
    <citation type="submission" date="2014-09" db="EMBL/GenBank/DDBJ databases">
        <authorList>
            <person name="Magalhaes I.L.F."/>
            <person name="Oliveira U."/>
            <person name="Santos F.R."/>
            <person name="Vidigal T.H.D.A."/>
            <person name="Brescovit A.D."/>
            <person name="Santos A.J."/>
        </authorList>
    </citation>
    <scope>NUCLEOTIDE SEQUENCE</scope>
    <source>
        <tissue evidence="1">Shoot tissue taken approximately 20 cm above the soil surface</tissue>
    </source>
</reference>
<reference evidence="1" key="2">
    <citation type="journal article" date="2015" name="Data Brief">
        <title>Shoot transcriptome of the giant reed, Arundo donax.</title>
        <authorList>
            <person name="Barrero R.A."/>
            <person name="Guerrero F.D."/>
            <person name="Moolhuijzen P."/>
            <person name="Goolsby J.A."/>
            <person name="Tidwell J."/>
            <person name="Bellgard S.E."/>
            <person name="Bellgard M.I."/>
        </authorList>
    </citation>
    <scope>NUCLEOTIDE SEQUENCE</scope>
    <source>
        <tissue evidence="1">Shoot tissue taken approximately 20 cm above the soil surface</tissue>
    </source>
</reference>
<accession>A0A0A9HUL5</accession>
<dbReference type="EMBL" id="GBRH01159320">
    <property type="protein sequence ID" value="JAE38576.1"/>
    <property type="molecule type" value="Transcribed_RNA"/>
</dbReference>
<proteinExistence type="predicted"/>
<sequence>MCTLNSQNYKISFIAGNKLTAGANNRFRVLFKNTPTTRIHRFNWHIIQDPSPSPQASVLFLHTPASVIVISSQETSHVHQTN</sequence>
<name>A0A0A9HUL5_ARUDO</name>